<feature type="domain" description="VQ" evidence="1">
    <location>
        <begin position="79"/>
        <end position="101"/>
    </location>
</feature>
<reference evidence="2 3" key="1">
    <citation type="submission" date="2020-08" db="EMBL/GenBank/DDBJ databases">
        <title>Plant Genome Project.</title>
        <authorList>
            <person name="Zhang R.-G."/>
        </authorList>
    </citation>
    <scope>NUCLEOTIDE SEQUENCE [LARGE SCALE GENOMIC DNA]</scope>
    <source>
        <tissue evidence="2">Rhizome</tissue>
    </source>
</reference>
<name>A0A8J5KVF4_ZINOF</name>
<dbReference type="PANTHER" id="PTHR33179:SF9">
    <property type="entry name" value="OS01G0278000 PROTEIN"/>
    <property type="match status" value="1"/>
</dbReference>
<keyword evidence="3" id="KW-1185">Reference proteome</keyword>
<evidence type="ECO:0000313" key="2">
    <source>
        <dbReference type="EMBL" id="KAG6492198.1"/>
    </source>
</evidence>
<dbReference type="GO" id="GO:0005516">
    <property type="term" value="F:calmodulin binding"/>
    <property type="evidence" value="ECO:0007669"/>
    <property type="project" value="TreeGrafter"/>
</dbReference>
<dbReference type="EMBL" id="JACMSC010000013">
    <property type="protein sequence ID" value="KAG6492198.1"/>
    <property type="molecule type" value="Genomic_DNA"/>
</dbReference>
<dbReference type="GO" id="GO:0006970">
    <property type="term" value="P:response to osmotic stress"/>
    <property type="evidence" value="ECO:0007669"/>
    <property type="project" value="TreeGrafter"/>
</dbReference>
<gene>
    <name evidence="2" type="ORF">ZIOFF_047148</name>
</gene>
<evidence type="ECO:0000313" key="3">
    <source>
        <dbReference type="Proteomes" id="UP000734854"/>
    </source>
</evidence>
<dbReference type="Pfam" id="PF05678">
    <property type="entry name" value="VQ"/>
    <property type="match status" value="1"/>
</dbReference>
<dbReference type="InterPro" id="IPR039609">
    <property type="entry name" value="VQ_15/22"/>
</dbReference>
<dbReference type="AlphaFoldDB" id="A0A8J5KVF4"/>
<comment type="caution">
    <text evidence="2">The sequence shown here is derived from an EMBL/GenBank/DDBJ whole genome shotgun (WGS) entry which is preliminary data.</text>
</comment>
<sequence length="159" mass="17150">MENSTVLDQWAHRCADAFPGDNDASFAALLSHSTPPVVGAVASPESLAFLLQPPRLESIAGERVQKKRKSRSSKRSPITYFTADPAHFRELVQRITGAHPPETARSFPLPTLDASSSFDPAGFIRPTLFGSDPLAGEFDPLLFASGFPTPELDSWGGDL</sequence>
<proteinExistence type="predicted"/>
<dbReference type="InterPro" id="IPR008889">
    <property type="entry name" value="VQ"/>
</dbReference>
<evidence type="ECO:0000259" key="1">
    <source>
        <dbReference type="Pfam" id="PF05678"/>
    </source>
</evidence>
<accession>A0A8J5KVF4</accession>
<dbReference type="PANTHER" id="PTHR33179">
    <property type="entry name" value="VQ MOTIF-CONTAINING PROTEIN"/>
    <property type="match status" value="1"/>
</dbReference>
<dbReference type="Proteomes" id="UP000734854">
    <property type="component" value="Unassembled WGS sequence"/>
</dbReference>
<organism evidence="2 3">
    <name type="scientific">Zingiber officinale</name>
    <name type="common">Ginger</name>
    <name type="synonym">Amomum zingiber</name>
    <dbReference type="NCBI Taxonomy" id="94328"/>
    <lineage>
        <taxon>Eukaryota</taxon>
        <taxon>Viridiplantae</taxon>
        <taxon>Streptophyta</taxon>
        <taxon>Embryophyta</taxon>
        <taxon>Tracheophyta</taxon>
        <taxon>Spermatophyta</taxon>
        <taxon>Magnoliopsida</taxon>
        <taxon>Liliopsida</taxon>
        <taxon>Zingiberales</taxon>
        <taxon>Zingiberaceae</taxon>
        <taxon>Zingiber</taxon>
    </lineage>
</organism>
<dbReference type="GO" id="GO:0005634">
    <property type="term" value="C:nucleus"/>
    <property type="evidence" value="ECO:0007669"/>
    <property type="project" value="TreeGrafter"/>
</dbReference>
<protein>
    <recommendedName>
        <fullName evidence="1">VQ domain-containing protein</fullName>
    </recommendedName>
</protein>